<dbReference type="PANTHER" id="PTHR43654">
    <property type="entry name" value="GLUTAMATE 5-KINASE"/>
    <property type="match status" value="1"/>
</dbReference>
<evidence type="ECO:0000256" key="4">
    <source>
        <dbReference type="ARBA" id="ARBA00022679"/>
    </source>
</evidence>
<name>A0A939C9W4_9ARCH</name>
<dbReference type="AlphaFoldDB" id="A0A939C9W4"/>
<feature type="binding site" evidence="10">
    <location>
        <position position="58"/>
    </location>
    <ligand>
        <name>substrate</name>
    </ligand>
</feature>
<keyword evidence="4" id="KW-0808">Transferase</keyword>
<evidence type="ECO:0000259" key="12">
    <source>
        <dbReference type="Pfam" id="PF00696"/>
    </source>
</evidence>
<feature type="binding site" evidence="10">
    <location>
        <begin position="8"/>
        <end position="12"/>
    </location>
    <ligand>
        <name>ATP</name>
        <dbReference type="ChEBI" id="CHEBI:30616"/>
    </ligand>
</feature>
<dbReference type="Pfam" id="PF00696">
    <property type="entry name" value="AA_kinase"/>
    <property type="match status" value="1"/>
</dbReference>
<feature type="binding site" evidence="10">
    <location>
        <position position="54"/>
    </location>
    <ligand>
        <name>ATP</name>
        <dbReference type="ChEBI" id="CHEBI:30616"/>
    </ligand>
</feature>
<evidence type="ECO:0000256" key="11">
    <source>
        <dbReference type="PIRSR" id="PIRSR016496-2"/>
    </source>
</evidence>
<feature type="binding site" evidence="10">
    <location>
        <position position="178"/>
    </location>
    <ligand>
        <name>ATP</name>
        <dbReference type="ChEBI" id="CHEBI:30616"/>
    </ligand>
</feature>
<keyword evidence="5 10" id="KW-0547">Nucleotide-binding</keyword>
<dbReference type="Gene3D" id="3.40.1160.10">
    <property type="entry name" value="Acetylglutamate kinase-like"/>
    <property type="match status" value="1"/>
</dbReference>
<evidence type="ECO:0000313" key="14">
    <source>
        <dbReference type="Proteomes" id="UP000809243"/>
    </source>
</evidence>
<comment type="similarity">
    <text evidence="1">Belongs to the isopentenyl phosphate kinase family.</text>
</comment>
<feature type="site" description="Transition state stabilizer" evidence="11">
    <location>
        <position position="17"/>
    </location>
</feature>
<dbReference type="InterPro" id="IPR036393">
    <property type="entry name" value="AceGlu_kinase-like_sf"/>
</dbReference>
<dbReference type="GO" id="GO:0102043">
    <property type="term" value="F:isopentenyl phosphate kinase activity"/>
    <property type="evidence" value="ECO:0007669"/>
    <property type="project" value="UniProtKB-EC"/>
</dbReference>
<dbReference type="NCBIfam" id="NF040647">
    <property type="entry name" value="IPPK_Arch"/>
    <property type="match status" value="1"/>
</dbReference>
<evidence type="ECO:0000256" key="7">
    <source>
        <dbReference type="ARBA" id="ARBA00022840"/>
    </source>
</evidence>
<proteinExistence type="inferred from homology"/>
<evidence type="ECO:0000256" key="3">
    <source>
        <dbReference type="ARBA" id="ARBA00017267"/>
    </source>
</evidence>
<keyword evidence="6 13" id="KW-0418">Kinase</keyword>
<feature type="domain" description="Aspartate/glutamate/uridylate kinase" evidence="12">
    <location>
        <begin position="5"/>
        <end position="236"/>
    </location>
</feature>
<evidence type="ECO:0000256" key="9">
    <source>
        <dbReference type="ARBA" id="ARBA00049063"/>
    </source>
</evidence>
<organism evidence="13 14">
    <name type="scientific">Candidatus Iainarchaeum sp</name>
    <dbReference type="NCBI Taxonomy" id="3101447"/>
    <lineage>
        <taxon>Archaea</taxon>
        <taxon>Candidatus Iainarchaeota</taxon>
        <taxon>Candidatus Iainarchaeia</taxon>
        <taxon>Candidatus Iainarchaeales</taxon>
        <taxon>Candidatus Iainarchaeaceae</taxon>
        <taxon>Candidatus Iainarchaeum</taxon>
    </lineage>
</organism>
<dbReference type="InterPro" id="IPR024192">
    <property type="entry name" value="Fosfomycin_R_FomA-type"/>
</dbReference>
<gene>
    <name evidence="13" type="ORF">JW744_01390</name>
</gene>
<feature type="binding site" evidence="10">
    <location>
        <position position="157"/>
    </location>
    <ligand>
        <name>substrate</name>
    </ligand>
</feature>
<comment type="catalytic activity">
    <reaction evidence="9">
        <text>isopentenyl phosphate + ATP = isopentenyl diphosphate + ADP</text>
        <dbReference type="Rhea" id="RHEA:33963"/>
        <dbReference type="ChEBI" id="CHEBI:30616"/>
        <dbReference type="ChEBI" id="CHEBI:65078"/>
        <dbReference type="ChEBI" id="CHEBI:128769"/>
        <dbReference type="ChEBI" id="CHEBI:456216"/>
        <dbReference type="EC" id="2.7.4.26"/>
    </reaction>
</comment>
<evidence type="ECO:0000256" key="5">
    <source>
        <dbReference type="ARBA" id="ARBA00022741"/>
    </source>
</evidence>
<evidence type="ECO:0000256" key="10">
    <source>
        <dbReference type="PIRSR" id="PIRSR016496-1"/>
    </source>
</evidence>
<keyword evidence="7 10" id="KW-0067">ATP-binding</keyword>
<evidence type="ECO:0000256" key="2">
    <source>
        <dbReference type="ARBA" id="ARBA00012908"/>
    </source>
</evidence>
<feature type="binding site" evidence="10">
    <location>
        <position position="226"/>
    </location>
    <ligand>
        <name>ATP</name>
        <dbReference type="ChEBI" id="CHEBI:30616"/>
    </ligand>
</feature>
<evidence type="ECO:0000256" key="1">
    <source>
        <dbReference type="ARBA" id="ARBA00010540"/>
    </source>
</evidence>
<accession>A0A939C9W4</accession>
<dbReference type="EMBL" id="JAFGDB010000025">
    <property type="protein sequence ID" value="MBN2067100.1"/>
    <property type="molecule type" value="Genomic_DNA"/>
</dbReference>
<dbReference type="GO" id="GO:0016301">
    <property type="term" value="F:kinase activity"/>
    <property type="evidence" value="ECO:0007669"/>
    <property type="project" value="UniProtKB-KW"/>
</dbReference>
<dbReference type="Proteomes" id="UP000809243">
    <property type="component" value="Unassembled WGS sequence"/>
</dbReference>
<keyword evidence="8" id="KW-0414">Isoprene biosynthesis</keyword>
<reference evidence="13" key="1">
    <citation type="submission" date="2021-01" db="EMBL/GenBank/DDBJ databases">
        <title>Active Sulfur Cycling in an Early Earth Analoge.</title>
        <authorList>
            <person name="Hahn C.R."/>
            <person name="Youssef N.H."/>
            <person name="Elshahed M."/>
        </authorList>
    </citation>
    <scope>NUCLEOTIDE SEQUENCE</scope>
    <source>
        <strain evidence="13">Zod_Metabat.1151</strain>
    </source>
</reference>
<dbReference type="GO" id="GO:0005524">
    <property type="term" value="F:ATP binding"/>
    <property type="evidence" value="ECO:0007669"/>
    <property type="project" value="UniProtKB-KW"/>
</dbReference>
<evidence type="ECO:0000256" key="6">
    <source>
        <dbReference type="ARBA" id="ARBA00022777"/>
    </source>
</evidence>
<dbReference type="PANTHER" id="PTHR43654:SF1">
    <property type="entry name" value="ISOPENTENYL PHOSPHATE KINASE"/>
    <property type="match status" value="1"/>
</dbReference>
<dbReference type="CDD" id="cd04241">
    <property type="entry name" value="AAK_FomA-like"/>
    <property type="match status" value="1"/>
</dbReference>
<feature type="binding site" evidence="10">
    <location>
        <position position="53"/>
    </location>
    <ligand>
        <name>substrate</name>
    </ligand>
</feature>
<dbReference type="InterPro" id="IPR001048">
    <property type="entry name" value="Asp/Glu/Uridylate_kinase"/>
</dbReference>
<sequence>MPDLYIIKLGGSVITEKEKNRFRAKEKVIARIASEIKKAMDERHFQLIVVHGAGPFGHTNVAKFGIDSGVFTEKHKKGLEKTIKDCNFLNSVVVEKLRKAGIEAVGIDPNNVVVQEDKKIVEFYTRGIEEALGEDIAPVLFGQMVPDKSLNASVMSGDAAIAFLAKSLSPKKVFLGTDVAGIFDADPKKEKNAKRIEAIDSGNFEEAIEKVSGSKAVDVTGGMRGKLLKLKEHLQGTSALIFDASQEGNVYRALAGKKVEGTELRF</sequence>
<comment type="caution">
    <text evidence="13">The sequence shown here is derived from an EMBL/GenBank/DDBJ whole genome shotgun (WGS) entry which is preliminary data.</text>
</comment>
<feature type="binding site" evidence="10">
    <location>
        <position position="222"/>
    </location>
    <ligand>
        <name>ATP</name>
        <dbReference type="ChEBI" id="CHEBI:30616"/>
    </ligand>
</feature>
<dbReference type="GO" id="GO:0005829">
    <property type="term" value="C:cytosol"/>
    <property type="evidence" value="ECO:0007669"/>
    <property type="project" value="TreeGrafter"/>
</dbReference>
<evidence type="ECO:0000313" key="13">
    <source>
        <dbReference type="EMBL" id="MBN2067100.1"/>
    </source>
</evidence>
<dbReference type="GO" id="GO:0016114">
    <property type="term" value="P:terpenoid biosynthetic process"/>
    <property type="evidence" value="ECO:0007669"/>
    <property type="project" value="TreeGrafter"/>
</dbReference>
<dbReference type="EC" id="2.7.4.26" evidence="2"/>
<protein>
    <recommendedName>
        <fullName evidence="3">Isopentenyl phosphate kinase</fullName>
        <ecNumber evidence="2">2.7.4.26</ecNumber>
    </recommendedName>
</protein>
<dbReference type="PIRSF" id="PIRSF016496">
    <property type="entry name" value="Kin_FomA"/>
    <property type="match status" value="1"/>
</dbReference>
<evidence type="ECO:0000256" key="8">
    <source>
        <dbReference type="ARBA" id="ARBA00023229"/>
    </source>
</evidence>
<dbReference type="SUPFAM" id="SSF53633">
    <property type="entry name" value="Carbamate kinase-like"/>
    <property type="match status" value="1"/>
</dbReference>